<evidence type="ECO:0000313" key="11">
    <source>
        <dbReference type="EMBL" id="KAF5321043.1"/>
    </source>
</evidence>
<keyword evidence="5 9" id="KW-0479">Metal-binding</keyword>
<evidence type="ECO:0000313" key="12">
    <source>
        <dbReference type="Proteomes" id="UP000567179"/>
    </source>
</evidence>
<protein>
    <recommendedName>
        <fullName evidence="13">Cytochrome P450</fullName>
    </recommendedName>
</protein>
<name>A0A8H5F2K8_9AGAR</name>
<evidence type="ECO:0000256" key="2">
    <source>
        <dbReference type="ARBA" id="ARBA00005179"/>
    </source>
</evidence>
<organism evidence="11 12">
    <name type="scientific">Psilocybe cf. subviscida</name>
    <dbReference type="NCBI Taxonomy" id="2480587"/>
    <lineage>
        <taxon>Eukaryota</taxon>
        <taxon>Fungi</taxon>
        <taxon>Dikarya</taxon>
        <taxon>Basidiomycota</taxon>
        <taxon>Agaricomycotina</taxon>
        <taxon>Agaricomycetes</taxon>
        <taxon>Agaricomycetidae</taxon>
        <taxon>Agaricales</taxon>
        <taxon>Agaricineae</taxon>
        <taxon>Strophariaceae</taxon>
        <taxon>Psilocybe</taxon>
    </lineage>
</organism>
<keyword evidence="4 9" id="KW-0349">Heme</keyword>
<sequence length="530" mass="59257">MDFNYLLVAQCVLVLIVLLVAKSIFWPRNALSLPPGPKGLPLVGNILDMPSEREWKTFAQWGEKYGDICSVTVLGQTVIVLNSAQIARDMLDKKSAIYSDRPVLQMGGELVGWKNTMVLLPYGERFRHYRRLFHSVIGSPLAVKSFEPSEEIEARRFLRQVLLKPNELATHIRKTAGAVILRISHGYEVKEHNDPFVAIADRATEQFSLATAPGGFLVDLIPALRHVPEWCPGAGFQRKAREWAGTLLEMVDGPYNFVKQQMAAGIAPVSFTSTLLEGRQLTEDEEFDLKWSAASLYSGAFLAQSLCIPHQLTRPSRESPGAADTTVSAINSFFLAMTLHPEVMRKAQEEIDRVVGRDRLPTYADRPHLPYVNALVSEVHRWHTVVPTAVPHRVRQDDVHEGYLIPKGSLVIPNVWKMSHDPRVYSNPFEFRPERFLPAKGRTPEPDPREVAFGFGRRTCPGRHLAEISIFISCVMALAVFDISKVVQNGVVDEPVHENTTGTISHPEPFKCRIQPRSEKAAALILAEAA</sequence>
<evidence type="ECO:0000256" key="8">
    <source>
        <dbReference type="ARBA" id="ARBA00023033"/>
    </source>
</evidence>
<evidence type="ECO:0008006" key="13">
    <source>
        <dbReference type="Google" id="ProtNLM"/>
    </source>
</evidence>
<evidence type="ECO:0000256" key="10">
    <source>
        <dbReference type="RuleBase" id="RU000461"/>
    </source>
</evidence>
<evidence type="ECO:0000256" key="7">
    <source>
        <dbReference type="ARBA" id="ARBA00023004"/>
    </source>
</evidence>
<keyword evidence="6 10" id="KW-0560">Oxidoreductase</keyword>
<comment type="similarity">
    <text evidence="3 10">Belongs to the cytochrome P450 family.</text>
</comment>
<dbReference type="PANTHER" id="PTHR46300:SF7">
    <property type="entry name" value="P450, PUTATIVE (EUROFUNG)-RELATED"/>
    <property type="match status" value="1"/>
</dbReference>
<dbReference type="SUPFAM" id="SSF48264">
    <property type="entry name" value="Cytochrome P450"/>
    <property type="match status" value="1"/>
</dbReference>
<evidence type="ECO:0000256" key="3">
    <source>
        <dbReference type="ARBA" id="ARBA00010617"/>
    </source>
</evidence>
<dbReference type="CDD" id="cd11065">
    <property type="entry name" value="CYP64-like"/>
    <property type="match status" value="1"/>
</dbReference>
<dbReference type="PRINTS" id="PR00463">
    <property type="entry name" value="EP450I"/>
</dbReference>
<dbReference type="OrthoDB" id="2789670at2759"/>
<evidence type="ECO:0000256" key="6">
    <source>
        <dbReference type="ARBA" id="ARBA00023002"/>
    </source>
</evidence>
<comment type="caution">
    <text evidence="11">The sequence shown here is derived from an EMBL/GenBank/DDBJ whole genome shotgun (WGS) entry which is preliminary data.</text>
</comment>
<dbReference type="InterPro" id="IPR036396">
    <property type="entry name" value="Cyt_P450_sf"/>
</dbReference>
<dbReference type="GO" id="GO:0005506">
    <property type="term" value="F:iron ion binding"/>
    <property type="evidence" value="ECO:0007669"/>
    <property type="project" value="InterPro"/>
</dbReference>
<dbReference type="GO" id="GO:0016705">
    <property type="term" value="F:oxidoreductase activity, acting on paired donors, with incorporation or reduction of molecular oxygen"/>
    <property type="evidence" value="ECO:0007669"/>
    <property type="project" value="InterPro"/>
</dbReference>
<dbReference type="PROSITE" id="PS00086">
    <property type="entry name" value="CYTOCHROME_P450"/>
    <property type="match status" value="1"/>
</dbReference>
<keyword evidence="8 10" id="KW-0503">Monooxygenase</keyword>
<dbReference type="InterPro" id="IPR017972">
    <property type="entry name" value="Cyt_P450_CS"/>
</dbReference>
<dbReference type="GO" id="GO:0020037">
    <property type="term" value="F:heme binding"/>
    <property type="evidence" value="ECO:0007669"/>
    <property type="project" value="InterPro"/>
</dbReference>
<evidence type="ECO:0000256" key="1">
    <source>
        <dbReference type="ARBA" id="ARBA00001971"/>
    </source>
</evidence>
<keyword evidence="12" id="KW-1185">Reference proteome</keyword>
<dbReference type="Proteomes" id="UP000567179">
    <property type="component" value="Unassembled WGS sequence"/>
</dbReference>
<evidence type="ECO:0000256" key="4">
    <source>
        <dbReference type="ARBA" id="ARBA00022617"/>
    </source>
</evidence>
<reference evidence="11 12" key="1">
    <citation type="journal article" date="2020" name="ISME J.">
        <title>Uncovering the hidden diversity of litter-decomposition mechanisms in mushroom-forming fungi.</title>
        <authorList>
            <person name="Floudas D."/>
            <person name="Bentzer J."/>
            <person name="Ahren D."/>
            <person name="Johansson T."/>
            <person name="Persson P."/>
            <person name="Tunlid A."/>
        </authorList>
    </citation>
    <scope>NUCLEOTIDE SEQUENCE [LARGE SCALE GENOMIC DNA]</scope>
    <source>
        <strain evidence="11 12">CBS 101986</strain>
    </source>
</reference>
<comment type="pathway">
    <text evidence="2">Secondary metabolite biosynthesis.</text>
</comment>
<dbReference type="PANTHER" id="PTHR46300">
    <property type="entry name" value="P450, PUTATIVE (EUROFUNG)-RELATED-RELATED"/>
    <property type="match status" value="1"/>
</dbReference>
<evidence type="ECO:0000256" key="9">
    <source>
        <dbReference type="PIRSR" id="PIRSR602401-1"/>
    </source>
</evidence>
<proteinExistence type="inferred from homology"/>
<dbReference type="InterPro" id="IPR050364">
    <property type="entry name" value="Cytochrome_P450_fung"/>
</dbReference>
<dbReference type="GO" id="GO:0004497">
    <property type="term" value="F:monooxygenase activity"/>
    <property type="evidence" value="ECO:0007669"/>
    <property type="project" value="UniProtKB-KW"/>
</dbReference>
<feature type="binding site" description="axial binding residue" evidence="9">
    <location>
        <position position="460"/>
    </location>
    <ligand>
        <name>heme</name>
        <dbReference type="ChEBI" id="CHEBI:30413"/>
    </ligand>
    <ligandPart>
        <name>Fe</name>
        <dbReference type="ChEBI" id="CHEBI:18248"/>
    </ligandPart>
</feature>
<dbReference type="InterPro" id="IPR002401">
    <property type="entry name" value="Cyt_P450_E_grp-I"/>
</dbReference>
<dbReference type="Pfam" id="PF00067">
    <property type="entry name" value="p450"/>
    <property type="match status" value="2"/>
</dbReference>
<comment type="cofactor">
    <cofactor evidence="1 9">
        <name>heme</name>
        <dbReference type="ChEBI" id="CHEBI:30413"/>
    </cofactor>
</comment>
<dbReference type="EMBL" id="JAACJJ010000028">
    <property type="protein sequence ID" value="KAF5321043.1"/>
    <property type="molecule type" value="Genomic_DNA"/>
</dbReference>
<dbReference type="AlphaFoldDB" id="A0A8H5F2K8"/>
<accession>A0A8H5F2K8</accession>
<evidence type="ECO:0000256" key="5">
    <source>
        <dbReference type="ARBA" id="ARBA00022723"/>
    </source>
</evidence>
<keyword evidence="7 9" id="KW-0408">Iron</keyword>
<dbReference type="InterPro" id="IPR001128">
    <property type="entry name" value="Cyt_P450"/>
</dbReference>
<dbReference type="Gene3D" id="1.10.630.10">
    <property type="entry name" value="Cytochrome P450"/>
    <property type="match status" value="1"/>
</dbReference>
<gene>
    <name evidence="11" type="ORF">D9619_000276</name>
</gene>